<organism evidence="8">
    <name type="scientific">Streptosporangium amethystogenes</name>
    <dbReference type="NCBI Taxonomy" id="2002"/>
    <lineage>
        <taxon>Bacteria</taxon>
        <taxon>Bacillati</taxon>
        <taxon>Actinomycetota</taxon>
        <taxon>Actinomycetes</taxon>
        <taxon>Streptosporangiales</taxon>
        <taxon>Streptosporangiaceae</taxon>
        <taxon>Streptosporangium</taxon>
    </lineage>
</organism>
<name>M4ZRI2_9ACTN</name>
<keyword evidence="3" id="KW-0285">Flavoprotein</keyword>
<dbReference type="EMBL" id="AB746937">
    <property type="protein sequence ID" value="BAM98998.1"/>
    <property type="molecule type" value="Genomic_DNA"/>
</dbReference>
<dbReference type="Gene3D" id="1.20.140.10">
    <property type="entry name" value="Butyryl-CoA Dehydrogenase, subunit A, domain 3"/>
    <property type="match status" value="1"/>
</dbReference>
<dbReference type="InterPro" id="IPR037069">
    <property type="entry name" value="AcylCoA_DH/ox_N_sf"/>
</dbReference>
<dbReference type="GO" id="GO:0050660">
    <property type="term" value="F:flavin adenine dinucleotide binding"/>
    <property type="evidence" value="ECO:0007669"/>
    <property type="project" value="InterPro"/>
</dbReference>
<comment type="similarity">
    <text evidence="2">Belongs to the acyl-CoA dehydrogenase family.</text>
</comment>
<keyword evidence="4" id="KW-0274">FAD</keyword>
<evidence type="ECO:0000256" key="3">
    <source>
        <dbReference type="ARBA" id="ARBA00022630"/>
    </source>
</evidence>
<dbReference type="InterPro" id="IPR036250">
    <property type="entry name" value="AcylCo_DH-like_C"/>
</dbReference>
<reference evidence="8" key="1">
    <citation type="journal article" date="2013" name="Med. Chem. Commun.">
        <title>The muraminomicin biosynthetic gene cluster and enzymatic formation of the 2-deoxyaminoribosyl appendage.</title>
        <authorList>
            <person name="Chi X."/>
            <person name="Baba S."/>
            <person name="Tibrewal N."/>
            <person name="Funabashi M."/>
            <person name="Nonaka K."/>
            <person name="Van Lanen S.G."/>
        </authorList>
    </citation>
    <scope>NUCLEOTIDE SEQUENCE</scope>
    <source>
        <strain evidence="8">SANK 60709</strain>
    </source>
</reference>
<dbReference type="GO" id="GO:0003995">
    <property type="term" value="F:acyl-CoA dehydrogenase activity"/>
    <property type="evidence" value="ECO:0007669"/>
    <property type="project" value="TreeGrafter"/>
</dbReference>
<dbReference type="SUPFAM" id="SSF47203">
    <property type="entry name" value="Acyl-CoA dehydrogenase C-terminal domain-like"/>
    <property type="match status" value="1"/>
</dbReference>
<dbReference type="CDD" id="cd00567">
    <property type="entry name" value="ACAD"/>
    <property type="match status" value="1"/>
</dbReference>
<evidence type="ECO:0000256" key="5">
    <source>
        <dbReference type="ARBA" id="ARBA00023002"/>
    </source>
</evidence>
<evidence type="ECO:0000259" key="7">
    <source>
        <dbReference type="Pfam" id="PF02771"/>
    </source>
</evidence>
<dbReference type="PANTHER" id="PTHR43884:SF20">
    <property type="entry name" value="ACYL-COA DEHYDROGENASE FADE28"/>
    <property type="match status" value="1"/>
</dbReference>
<protein>
    <submittedName>
        <fullName evidence="8">Putative acyl-CoA dehydrogenase</fullName>
    </submittedName>
</protein>
<feature type="domain" description="Acyl-CoA dehydrogenase/oxidase C-terminal" evidence="6">
    <location>
        <begin position="242"/>
        <end position="384"/>
    </location>
</feature>
<accession>M4ZRI2</accession>
<evidence type="ECO:0000256" key="2">
    <source>
        <dbReference type="ARBA" id="ARBA00009347"/>
    </source>
</evidence>
<feature type="domain" description="Acyl-CoA dehydrogenase/oxidase N-terminal" evidence="7">
    <location>
        <begin position="17"/>
        <end position="130"/>
    </location>
</feature>
<dbReference type="Gene3D" id="1.10.540.10">
    <property type="entry name" value="Acyl-CoA dehydrogenase/oxidase, N-terminal domain"/>
    <property type="match status" value="1"/>
</dbReference>
<dbReference type="Pfam" id="PF00441">
    <property type="entry name" value="Acyl-CoA_dh_1"/>
    <property type="match status" value="1"/>
</dbReference>
<dbReference type="InterPro" id="IPR009100">
    <property type="entry name" value="AcylCoA_DH/oxidase_NM_dom_sf"/>
</dbReference>
<dbReference type="AlphaFoldDB" id="M4ZRI2"/>
<dbReference type="SUPFAM" id="SSF56645">
    <property type="entry name" value="Acyl-CoA dehydrogenase NM domain-like"/>
    <property type="match status" value="1"/>
</dbReference>
<keyword evidence="5" id="KW-0560">Oxidoreductase</keyword>
<dbReference type="InterPro" id="IPR009075">
    <property type="entry name" value="AcylCo_DH/oxidase_C"/>
</dbReference>
<evidence type="ECO:0000313" key="8">
    <source>
        <dbReference type="EMBL" id="BAM98998.1"/>
    </source>
</evidence>
<dbReference type="Gene3D" id="2.40.110.10">
    <property type="entry name" value="Butyryl-CoA Dehydrogenase, subunit A, domain 2"/>
    <property type="match status" value="1"/>
</dbReference>
<sequence length="386" mass="41223">MTLAGKHKETAMRLGFTAEQEELRTGVRRLLTEHASTDRLRAELESEEPYDAGLWKLMAESLGLHAMAIPEEYGGAGYGFREQSVVLEEMGRVLLRSPYLSTVVVAANALLLGDDEELRREWLPRIAAGDAIASLAHVEADGDWRATRPRASAVRDGEGWRVTGTKSFVLDGVQADLLLVLASVAGGEEGETVLLAVDTREAGVVAEDVPVLDMTRRLATVTFAGARGRAVALGARARQVLDATLGIAAAGLACEQVGGAARSLEVAVEYAKVREQFGVPIGSFQAIKFKCADMLLDLEAARSAAYYAAAAVADDAADLPVATSVAKAVCSDAYTAITGEMIQVLGGIGYTWEHDAHLYFKRAKASQHLFGDSDLHREQLAVRVGV</sequence>
<comment type="cofactor">
    <cofactor evidence="1">
        <name>FAD</name>
        <dbReference type="ChEBI" id="CHEBI:57692"/>
    </cofactor>
</comment>
<dbReference type="Pfam" id="PF02771">
    <property type="entry name" value="Acyl-CoA_dh_N"/>
    <property type="match status" value="1"/>
</dbReference>
<evidence type="ECO:0000256" key="4">
    <source>
        <dbReference type="ARBA" id="ARBA00022827"/>
    </source>
</evidence>
<evidence type="ECO:0000256" key="1">
    <source>
        <dbReference type="ARBA" id="ARBA00001974"/>
    </source>
</evidence>
<dbReference type="InterPro" id="IPR046373">
    <property type="entry name" value="Acyl-CoA_Oxase/DH_mid-dom_sf"/>
</dbReference>
<dbReference type="PANTHER" id="PTHR43884">
    <property type="entry name" value="ACYL-COA DEHYDROGENASE"/>
    <property type="match status" value="1"/>
</dbReference>
<proteinExistence type="inferred from homology"/>
<evidence type="ECO:0000259" key="6">
    <source>
        <dbReference type="Pfam" id="PF00441"/>
    </source>
</evidence>
<dbReference type="InterPro" id="IPR013786">
    <property type="entry name" value="AcylCoA_DH/ox_N"/>
</dbReference>